<keyword evidence="11" id="KW-0862">Zinc</keyword>
<dbReference type="AlphaFoldDB" id="A0A813JDP3"/>
<keyword evidence="20" id="KW-0472">Membrane</keyword>
<evidence type="ECO:0000259" key="21">
    <source>
        <dbReference type="PROSITE" id="PS50089"/>
    </source>
</evidence>
<dbReference type="PROSITE" id="PS51292">
    <property type="entry name" value="ZF_RING_CH"/>
    <property type="match status" value="1"/>
</dbReference>
<dbReference type="EC" id="2.3.2.23" evidence="3"/>
<dbReference type="InterPro" id="IPR011016">
    <property type="entry name" value="Znf_RING-CH"/>
</dbReference>
<dbReference type="PROSITE" id="PS50089">
    <property type="entry name" value="ZF_RING_2"/>
    <property type="match status" value="1"/>
</dbReference>
<evidence type="ECO:0000256" key="2">
    <source>
        <dbReference type="ARBA" id="ARBA00004496"/>
    </source>
</evidence>
<evidence type="ECO:0000256" key="5">
    <source>
        <dbReference type="ARBA" id="ARBA00022679"/>
    </source>
</evidence>
<dbReference type="GO" id="GO:0005524">
    <property type="term" value="F:ATP binding"/>
    <property type="evidence" value="ECO:0007669"/>
    <property type="project" value="UniProtKB-KW"/>
</dbReference>
<evidence type="ECO:0000256" key="13">
    <source>
        <dbReference type="ARBA" id="ARBA00023242"/>
    </source>
</evidence>
<dbReference type="GO" id="GO:0004869">
    <property type="term" value="F:cysteine-type endopeptidase inhibitor activity"/>
    <property type="evidence" value="ECO:0007669"/>
    <property type="project" value="TreeGrafter"/>
</dbReference>
<evidence type="ECO:0000256" key="19">
    <source>
        <dbReference type="SAM" id="MobiDB-lite"/>
    </source>
</evidence>
<dbReference type="PROSITE" id="PS50127">
    <property type="entry name" value="UBC_2"/>
    <property type="match status" value="1"/>
</dbReference>
<feature type="domain" description="RING-CH-type" evidence="23">
    <location>
        <begin position="363"/>
        <end position="423"/>
    </location>
</feature>
<proteinExistence type="predicted"/>
<comment type="subcellular location">
    <subcellularLocation>
        <location evidence="2">Cytoplasm</location>
    </subcellularLocation>
    <subcellularLocation>
        <location evidence="1">Nucleus</location>
    </subcellularLocation>
</comment>
<dbReference type="Proteomes" id="UP000626109">
    <property type="component" value="Unassembled WGS sequence"/>
</dbReference>
<dbReference type="GO" id="GO:0008270">
    <property type="term" value="F:zinc ion binding"/>
    <property type="evidence" value="ECO:0007669"/>
    <property type="project" value="UniProtKB-KW"/>
</dbReference>
<keyword evidence="9 18" id="KW-0863">Zinc-finger</keyword>
<keyword evidence="5" id="KW-0808">Transferase</keyword>
<evidence type="ECO:0000313" key="25">
    <source>
        <dbReference type="Proteomes" id="UP000626109"/>
    </source>
</evidence>
<dbReference type="InterPro" id="IPR016135">
    <property type="entry name" value="UBQ-conjugating_enzyme/RWD"/>
</dbReference>
<evidence type="ECO:0000256" key="6">
    <source>
        <dbReference type="ARBA" id="ARBA00022703"/>
    </source>
</evidence>
<evidence type="ECO:0000256" key="8">
    <source>
        <dbReference type="ARBA" id="ARBA00022741"/>
    </source>
</evidence>
<dbReference type="SUPFAM" id="SSF54495">
    <property type="entry name" value="UBC-like"/>
    <property type="match status" value="1"/>
</dbReference>
<keyword evidence="8" id="KW-0547">Nucleotide-binding</keyword>
<dbReference type="InterPro" id="IPR001841">
    <property type="entry name" value="Znf_RING"/>
</dbReference>
<keyword evidence="13" id="KW-0539">Nucleus</keyword>
<feature type="transmembrane region" description="Helical" evidence="20">
    <location>
        <begin position="821"/>
        <end position="840"/>
    </location>
</feature>
<feature type="domain" description="UBC core" evidence="22">
    <location>
        <begin position="38"/>
        <end position="197"/>
    </location>
</feature>
<evidence type="ECO:0000259" key="23">
    <source>
        <dbReference type="PROSITE" id="PS51292"/>
    </source>
</evidence>
<keyword evidence="4" id="KW-0963">Cytoplasm</keyword>
<name>A0A813JDP3_POLGL</name>
<keyword evidence="20" id="KW-1133">Transmembrane helix</keyword>
<feature type="region of interest" description="Disordered" evidence="19">
    <location>
        <begin position="604"/>
        <end position="624"/>
    </location>
</feature>
<evidence type="ECO:0000256" key="14">
    <source>
        <dbReference type="ARBA" id="ARBA00039894"/>
    </source>
</evidence>
<dbReference type="SMART" id="SM00212">
    <property type="entry name" value="UBCc"/>
    <property type="match status" value="1"/>
</dbReference>
<dbReference type="GO" id="GO:0061631">
    <property type="term" value="F:ubiquitin conjugating enzyme activity"/>
    <property type="evidence" value="ECO:0007669"/>
    <property type="project" value="UniProtKB-EC"/>
</dbReference>
<feature type="compositionally biased region" description="Acidic residues" evidence="19">
    <location>
        <begin position="358"/>
        <end position="368"/>
    </location>
</feature>
<dbReference type="Pfam" id="PF00179">
    <property type="entry name" value="UQ_con"/>
    <property type="match status" value="1"/>
</dbReference>
<evidence type="ECO:0000256" key="18">
    <source>
        <dbReference type="PROSITE-ProRule" id="PRU00175"/>
    </source>
</evidence>
<accession>A0A813JDP3</accession>
<evidence type="ECO:0000259" key="22">
    <source>
        <dbReference type="PROSITE" id="PS50127"/>
    </source>
</evidence>
<keyword evidence="12" id="KW-0067">ATP-binding</keyword>
<reference evidence="24" key="1">
    <citation type="submission" date="2021-02" db="EMBL/GenBank/DDBJ databases">
        <authorList>
            <person name="Dougan E. K."/>
            <person name="Rhodes N."/>
            <person name="Thang M."/>
            <person name="Chan C."/>
        </authorList>
    </citation>
    <scope>NUCLEOTIDE SEQUENCE</scope>
</reference>
<dbReference type="GO" id="GO:0005634">
    <property type="term" value="C:nucleus"/>
    <property type="evidence" value="ECO:0007669"/>
    <property type="project" value="UniProtKB-SubCell"/>
</dbReference>
<evidence type="ECO:0000313" key="24">
    <source>
        <dbReference type="EMBL" id="CAE8674343.1"/>
    </source>
</evidence>
<feature type="transmembrane region" description="Helical" evidence="20">
    <location>
        <begin position="733"/>
        <end position="753"/>
    </location>
</feature>
<keyword evidence="7" id="KW-0479">Metal-binding</keyword>
<dbReference type="Pfam" id="PF12906">
    <property type="entry name" value="RINGv"/>
    <property type="match status" value="1"/>
</dbReference>
<evidence type="ECO:0000256" key="3">
    <source>
        <dbReference type="ARBA" id="ARBA00012486"/>
    </source>
</evidence>
<dbReference type="SUPFAM" id="SSF57850">
    <property type="entry name" value="RING/U-box"/>
    <property type="match status" value="1"/>
</dbReference>
<dbReference type="Gene3D" id="3.10.110.10">
    <property type="entry name" value="Ubiquitin Conjugating Enzyme"/>
    <property type="match status" value="1"/>
</dbReference>
<feature type="region of interest" description="Disordered" evidence="19">
    <location>
        <begin position="339"/>
        <end position="369"/>
    </location>
</feature>
<keyword evidence="10" id="KW-0833">Ubl conjugation pathway</keyword>
<keyword evidence="20" id="KW-0812">Transmembrane</keyword>
<feature type="transmembrane region" description="Helical" evidence="20">
    <location>
        <begin position="782"/>
        <end position="800"/>
    </location>
</feature>
<evidence type="ECO:0000256" key="16">
    <source>
        <dbReference type="ARBA" id="ARBA00042316"/>
    </source>
</evidence>
<evidence type="ECO:0000256" key="7">
    <source>
        <dbReference type="ARBA" id="ARBA00022723"/>
    </source>
</evidence>
<evidence type="ECO:0000256" key="1">
    <source>
        <dbReference type="ARBA" id="ARBA00004123"/>
    </source>
</evidence>
<evidence type="ECO:0000256" key="4">
    <source>
        <dbReference type="ARBA" id="ARBA00022490"/>
    </source>
</evidence>
<feature type="transmembrane region" description="Helical" evidence="20">
    <location>
        <begin position="684"/>
        <end position="712"/>
    </location>
</feature>
<evidence type="ECO:0000256" key="20">
    <source>
        <dbReference type="SAM" id="Phobius"/>
    </source>
</evidence>
<evidence type="ECO:0000256" key="10">
    <source>
        <dbReference type="ARBA" id="ARBA00022786"/>
    </source>
</evidence>
<dbReference type="GO" id="GO:0005737">
    <property type="term" value="C:cytoplasm"/>
    <property type="evidence" value="ECO:0007669"/>
    <property type="project" value="UniProtKB-SubCell"/>
</dbReference>
<sequence length="843" mass="91223">MFAPSASFASSSLGPPTAEDWDPLAGSATELLRTPCQLALRRLRSELVALHAESLPGIHFCEDGRVATLTHVLIRGPQGTPYAGGFFHFVFDVPDNYPHGPPRVRLLTTGQGSVRFNPQFYTSGKVCLSILHTWPGPGWNPSFTLRYVALQLQALMNEIPALNEPGTMLMSDPQEYNRFLTHETLRWAVLGVVTDAVAVLHGESAVSSGEFSGALLAGVGGLPPDLARAALEDFAKEAEAMEAYARSLAVAIPDGSILPGVPRYVHTEYAAIAADFRELRTRLLAVPDVRLPAGNCMDDGTTTAPEMWKQWEDQMQSQIDEASKSPADQETLQLSDVGYVDSPDLDQDNQEEQNKGQEEEEGQEEQVEPECRICGGGWEDGELLQPCGCAGSMASVHRSCVTEWVKRSNSPLCPICMQAYSDPALRALGMLGRYKDRCAAAGRSARLFSILAGCVMFNLATGAGLLPVDIAPWELSRWSIHFAPSSSDKSAAKSGPVRLKSDFAEDSGEDPLEGLGQRLLPPYRVLGTWLLPATGIKERWQNPMVERVILHALTPWSPRTMAVNLRFEVFAAGPKDKPSLGGRRSMRQALASWRRRATIGQVRRQRGPGGARVSEDVGSSLHSRGLRGRGKGHIGFAAALRCGLRSVFEPLPAVTLQLRPSCASGVATTIVLFAWLAVGKRSLIWFLLYIHIGLRLWPAQLVLISALLGSFLRKEVVNRYLARRNMLRVRPSLEGDVMLCCLLLVGSCCASQGQGGFWGVVLNAKAGESVQELRPMSYPGALASWALLLGIALVAIGSVAQTPPEQQGRWAAKFAPFFHGSLWAAAGAVLCAAAAAPAIAPWE</sequence>
<dbReference type="InterPro" id="IPR000608">
    <property type="entry name" value="UBC"/>
</dbReference>
<evidence type="ECO:0000256" key="15">
    <source>
        <dbReference type="ARBA" id="ARBA00041798"/>
    </source>
</evidence>
<dbReference type="CDD" id="cd23809">
    <property type="entry name" value="UBCc_UBE2Z"/>
    <property type="match status" value="1"/>
</dbReference>
<keyword evidence="6" id="KW-0053">Apoptosis</keyword>
<dbReference type="SMART" id="SM00744">
    <property type="entry name" value="RINGv"/>
    <property type="match status" value="1"/>
</dbReference>
<protein>
    <recommendedName>
        <fullName evidence="14">Ubiquitin-conjugating enzyme E2 Z</fullName>
        <ecNumber evidence="3">2.3.2.23</ecNumber>
    </recommendedName>
    <alternativeName>
        <fullName evidence="15">E2 ubiquitin-conjugating enzyme Z</fullName>
    </alternativeName>
    <alternativeName>
        <fullName evidence="17">Ubiquitin carrier protein Z</fullName>
    </alternativeName>
    <alternativeName>
        <fullName evidence="16">Ubiquitin-protein ligase Z</fullName>
    </alternativeName>
</protein>
<dbReference type="EMBL" id="CAJNNW010024805">
    <property type="protein sequence ID" value="CAE8674343.1"/>
    <property type="molecule type" value="Genomic_DNA"/>
</dbReference>
<evidence type="ECO:0000256" key="11">
    <source>
        <dbReference type="ARBA" id="ARBA00022833"/>
    </source>
</evidence>
<evidence type="ECO:0000256" key="17">
    <source>
        <dbReference type="ARBA" id="ARBA00042401"/>
    </source>
</evidence>
<evidence type="ECO:0000256" key="12">
    <source>
        <dbReference type="ARBA" id="ARBA00022840"/>
    </source>
</evidence>
<evidence type="ECO:0000256" key="9">
    <source>
        <dbReference type="ARBA" id="ARBA00022771"/>
    </source>
</evidence>
<gene>
    <name evidence="24" type="ORF">PGLA2088_LOCUS18913</name>
</gene>
<dbReference type="PANTHER" id="PTHR46116:SF26">
    <property type="entry name" value="UBIQUITIN-CONJUGATING ENZYME E2 Z"/>
    <property type="match status" value="1"/>
</dbReference>
<comment type="caution">
    <text evidence="24">The sequence shown here is derived from an EMBL/GenBank/DDBJ whole genome shotgun (WGS) entry which is preliminary data.</text>
</comment>
<feature type="domain" description="RING-type" evidence="21">
    <location>
        <begin position="371"/>
        <end position="416"/>
    </location>
</feature>
<dbReference type="Gene3D" id="3.30.40.10">
    <property type="entry name" value="Zinc/RING finger domain, C3HC4 (zinc finger)"/>
    <property type="match status" value="1"/>
</dbReference>
<organism evidence="24 25">
    <name type="scientific">Polarella glacialis</name>
    <name type="common">Dinoflagellate</name>
    <dbReference type="NCBI Taxonomy" id="89957"/>
    <lineage>
        <taxon>Eukaryota</taxon>
        <taxon>Sar</taxon>
        <taxon>Alveolata</taxon>
        <taxon>Dinophyceae</taxon>
        <taxon>Suessiales</taxon>
        <taxon>Suessiaceae</taxon>
        <taxon>Polarella</taxon>
    </lineage>
</organism>
<dbReference type="InterPro" id="IPR013083">
    <property type="entry name" value="Znf_RING/FYVE/PHD"/>
</dbReference>
<dbReference type="PANTHER" id="PTHR46116">
    <property type="entry name" value="(E3-INDEPENDENT) E2 UBIQUITIN-CONJUGATING ENZYME"/>
    <property type="match status" value="1"/>
</dbReference>